<dbReference type="PANTHER" id="PTHR11777:SF9">
    <property type="entry name" value="ALANINE--TRNA LIGASE, CYTOPLASMIC"/>
    <property type="match status" value="1"/>
</dbReference>
<dbReference type="FunFam" id="2.40.30.130:FF:000001">
    <property type="entry name" value="Alanine--tRNA ligase"/>
    <property type="match status" value="1"/>
</dbReference>
<dbReference type="GO" id="GO:0002161">
    <property type="term" value="F:aminoacyl-tRNA deacylase activity"/>
    <property type="evidence" value="ECO:0007669"/>
    <property type="project" value="TreeGrafter"/>
</dbReference>
<dbReference type="Pfam" id="PF02272">
    <property type="entry name" value="DHHA1"/>
    <property type="match status" value="1"/>
</dbReference>
<dbReference type="InterPro" id="IPR002318">
    <property type="entry name" value="Ala-tRNA-lgiase_IIc"/>
</dbReference>
<dbReference type="GO" id="GO:0005829">
    <property type="term" value="C:cytosol"/>
    <property type="evidence" value="ECO:0007669"/>
    <property type="project" value="TreeGrafter"/>
</dbReference>
<dbReference type="RefSeq" id="WP_145246070.1">
    <property type="nucleotide sequence ID" value="NZ_CP036278.1"/>
</dbReference>
<dbReference type="InterPro" id="IPR009000">
    <property type="entry name" value="Transl_B-barrel_sf"/>
</dbReference>
<keyword evidence="4 11" id="KW-0479">Metal-binding</keyword>
<dbReference type="CDD" id="cd00673">
    <property type="entry name" value="AlaRS_core"/>
    <property type="match status" value="1"/>
</dbReference>
<dbReference type="FunFam" id="3.10.310.40:FF:000001">
    <property type="entry name" value="Alanine--tRNA ligase"/>
    <property type="match status" value="1"/>
</dbReference>
<dbReference type="InterPro" id="IPR018162">
    <property type="entry name" value="Ala-tRNA-ligase_IIc_anticod-bd"/>
</dbReference>
<dbReference type="EMBL" id="CP036278">
    <property type="protein sequence ID" value="QDU55184.1"/>
    <property type="molecule type" value="Genomic_DNA"/>
</dbReference>
<dbReference type="GO" id="GO:0008270">
    <property type="term" value="F:zinc ion binding"/>
    <property type="evidence" value="ECO:0007669"/>
    <property type="project" value="UniProtKB-UniRule"/>
</dbReference>
<dbReference type="KEGG" id="amuc:Pan181_13700"/>
<dbReference type="Gene3D" id="3.10.310.40">
    <property type="match status" value="1"/>
</dbReference>
<evidence type="ECO:0000256" key="5">
    <source>
        <dbReference type="ARBA" id="ARBA00022741"/>
    </source>
</evidence>
<evidence type="ECO:0000259" key="12">
    <source>
        <dbReference type="PROSITE" id="PS50860"/>
    </source>
</evidence>
<keyword evidence="7 11" id="KW-0067">ATP-binding</keyword>
<comment type="cofactor">
    <cofactor evidence="11">
        <name>Zn(2+)</name>
        <dbReference type="ChEBI" id="CHEBI:29105"/>
    </cofactor>
    <text evidence="11">Binds 1 zinc ion per subunit.</text>
</comment>
<feature type="binding site" evidence="11">
    <location>
        <position position="669"/>
    </location>
    <ligand>
        <name>Zn(2+)</name>
        <dbReference type="ChEBI" id="CHEBI:29105"/>
    </ligand>
</feature>
<dbReference type="Proteomes" id="UP000315750">
    <property type="component" value="Chromosome"/>
</dbReference>
<dbReference type="PRINTS" id="PR00980">
    <property type="entry name" value="TRNASYNTHALA"/>
</dbReference>
<dbReference type="SUPFAM" id="SSF101353">
    <property type="entry name" value="Putative anticodon-binding domain of alanyl-tRNA synthetase (AlaRS)"/>
    <property type="match status" value="1"/>
</dbReference>
<dbReference type="SUPFAM" id="SSF55186">
    <property type="entry name" value="ThrRS/AlaRS common domain"/>
    <property type="match status" value="1"/>
</dbReference>
<keyword evidence="6 11" id="KW-0862">Zinc</keyword>
<keyword evidence="11" id="KW-0963">Cytoplasm</keyword>
<comment type="subcellular location">
    <subcellularLocation>
        <location evidence="11">Cytoplasm</location>
    </subcellularLocation>
</comment>
<dbReference type="EC" id="6.1.1.7" evidence="11"/>
<proteinExistence type="inferred from homology"/>
<dbReference type="GO" id="GO:0005524">
    <property type="term" value="F:ATP binding"/>
    <property type="evidence" value="ECO:0007669"/>
    <property type="project" value="UniProtKB-UniRule"/>
</dbReference>
<evidence type="ECO:0000256" key="3">
    <source>
        <dbReference type="ARBA" id="ARBA00022598"/>
    </source>
</evidence>
<dbReference type="PROSITE" id="PS50860">
    <property type="entry name" value="AA_TRNA_LIGASE_II_ALA"/>
    <property type="match status" value="1"/>
</dbReference>
<dbReference type="OrthoDB" id="9803884at2"/>
<feature type="binding site" evidence="11">
    <location>
        <position position="566"/>
    </location>
    <ligand>
        <name>Zn(2+)</name>
        <dbReference type="ChEBI" id="CHEBI:29105"/>
    </ligand>
</feature>
<dbReference type="GO" id="GO:0000049">
    <property type="term" value="F:tRNA binding"/>
    <property type="evidence" value="ECO:0007669"/>
    <property type="project" value="UniProtKB-KW"/>
</dbReference>
<dbReference type="Pfam" id="PF07973">
    <property type="entry name" value="tRNA_SAD"/>
    <property type="match status" value="1"/>
</dbReference>
<evidence type="ECO:0000256" key="9">
    <source>
        <dbReference type="ARBA" id="ARBA00022917"/>
    </source>
</evidence>
<dbReference type="SUPFAM" id="SSF55681">
    <property type="entry name" value="Class II aaRS and biotin synthetases"/>
    <property type="match status" value="1"/>
</dbReference>
<dbReference type="GO" id="GO:0004813">
    <property type="term" value="F:alanine-tRNA ligase activity"/>
    <property type="evidence" value="ECO:0007669"/>
    <property type="project" value="UniProtKB-UniRule"/>
</dbReference>
<evidence type="ECO:0000256" key="11">
    <source>
        <dbReference type="HAMAP-Rule" id="MF_00036"/>
    </source>
</evidence>
<evidence type="ECO:0000256" key="1">
    <source>
        <dbReference type="ARBA" id="ARBA00008226"/>
    </source>
</evidence>
<evidence type="ECO:0000256" key="10">
    <source>
        <dbReference type="ARBA" id="ARBA00023146"/>
    </source>
</evidence>
<dbReference type="SUPFAM" id="SSF50447">
    <property type="entry name" value="Translation proteins"/>
    <property type="match status" value="1"/>
</dbReference>
<dbReference type="GO" id="GO:0006419">
    <property type="term" value="P:alanyl-tRNA aminoacylation"/>
    <property type="evidence" value="ECO:0007669"/>
    <property type="project" value="UniProtKB-UniRule"/>
</dbReference>
<dbReference type="InterPro" id="IPR023033">
    <property type="entry name" value="Ala_tRNA_ligase_euk/bac"/>
</dbReference>
<evidence type="ECO:0000256" key="8">
    <source>
        <dbReference type="ARBA" id="ARBA00022884"/>
    </source>
</evidence>
<dbReference type="PANTHER" id="PTHR11777">
    <property type="entry name" value="ALANYL-TRNA SYNTHETASE"/>
    <property type="match status" value="1"/>
</dbReference>
<comment type="similarity">
    <text evidence="1 11">Belongs to the class-II aminoacyl-tRNA synthetase family.</text>
</comment>
<dbReference type="InterPro" id="IPR018165">
    <property type="entry name" value="Ala-tRNA-synth_IIc_core"/>
</dbReference>
<dbReference type="Gene3D" id="3.30.980.10">
    <property type="entry name" value="Threonyl-trna Synthetase, Chain A, domain 2"/>
    <property type="match status" value="1"/>
</dbReference>
<feature type="binding site" evidence="11">
    <location>
        <position position="673"/>
    </location>
    <ligand>
        <name>Zn(2+)</name>
        <dbReference type="ChEBI" id="CHEBI:29105"/>
    </ligand>
</feature>
<dbReference type="Gene3D" id="3.30.930.10">
    <property type="entry name" value="Bira Bifunctional Protein, Domain 2"/>
    <property type="match status" value="1"/>
</dbReference>
<comment type="function">
    <text evidence="11">Catalyzes the attachment of alanine to tRNA(Ala) in a two-step reaction: alanine is first activated by ATP to form Ala-AMP and then transferred to the acceptor end of tRNA(Ala). Also edits incorrectly charged Ser-tRNA(Ala) and Gly-tRNA(Ala) via its editing domain.</text>
</comment>
<organism evidence="13 14">
    <name type="scientific">Aeoliella mucimassa</name>
    <dbReference type="NCBI Taxonomy" id="2527972"/>
    <lineage>
        <taxon>Bacteria</taxon>
        <taxon>Pseudomonadati</taxon>
        <taxon>Planctomycetota</taxon>
        <taxon>Planctomycetia</taxon>
        <taxon>Pirellulales</taxon>
        <taxon>Lacipirellulaceae</taxon>
        <taxon>Aeoliella</taxon>
    </lineage>
</organism>
<dbReference type="AlphaFoldDB" id="A0A518AKH9"/>
<comment type="catalytic activity">
    <reaction evidence="11">
        <text>tRNA(Ala) + L-alanine + ATP = L-alanyl-tRNA(Ala) + AMP + diphosphate</text>
        <dbReference type="Rhea" id="RHEA:12540"/>
        <dbReference type="Rhea" id="RHEA-COMP:9657"/>
        <dbReference type="Rhea" id="RHEA-COMP:9923"/>
        <dbReference type="ChEBI" id="CHEBI:30616"/>
        <dbReference type="ChEBI" id="CHEBI:33019"/>
        <dbReference type="ChEBI" id="CHEBI:57972"/>
        <dbReference type="ChEBI" id="CHEBI:78442"/>
        <dbReference type="ChEBI" id="CHEBI:78497"/>
        <dbReference type="ChEBI" id="CHEBI:456215"/>
        <dbReference type="EC" id="6.1.1.7"/>
    </reaction>
</comment>
<protein>
    <recommendedName>
        <fullName evidence="11">Alanine--tRNA ligase</fullName>
        <ecNumber evidence="11">6.1.1.7</ecNumber>
    </recommendedName>
    <alternativeName>
        <fullName evidence="11">Alanyl-tRNA synthetase</fullName>
        <shortName evidence="11">AlaRS</shortName>
    </alternativeName>
</protein>
<name>A0A518AKH9_9BACT</name>
<keyword evidence="10 11" id="KW-0030">Aminoacyl-tRNA synthetase</keyword>
<dbReference type="FunFam" id="3.30.980.10:FF:000004">
    <property type="entry name" value="Alanine--tRNA ligase, cytoplasmic"/>
    <property type="match status" value="1"/>
</dbReference>
<keyword evidence="2 11" id="KW-0820">tRNA-binding</keyword>
<evidence type="ECO:0000313" key="13">
    <source>
        <dbReference type="EMBL" id="QDU55184.1"/>
    </source>
</evidence>
<gene>
    <name evidence="11 13" type="primary">alaS</name>
    <name evidence="13" type="ORF">Pan181_13700</name>
</gene>
<evidence type="ECO:0000313" key="14">
    <source>
        <dbReference type="Proteomes" id="UP000315750"/>
    </source>
</evidence>
<accession>A0A518AKH9</accession>
<dbReference type="HAMAP" id="MF_00036_B">
    <property type="entry name" value="Ala_tRNA_synth_B"/>
    <property type="match status" value="1"/>
</dbReference>
<keyword evidence="5 11" id="KW-0547">Nucleotide-binding</keyword>
<keyword evidence="8 11" id="KW-0694">RNA-binding</keyword>
<evidence type="ECO:0000256" key="4">
    <source>
        <dbReference type="ARBA" id="ARBA00022723"/>
    </source>
</evidence>
<dbReference type="InterPro" id="IPR050058">
    <property type="entry name" value="Ala-tRNA_ligase"/>
</dbReference>
<dbReference type="Pfam" id="PF01411">
    <property type="entry name" value="tRNA-synt_2c"/>
    <property type="match status" value="1"/>
</dbReference>
<keyword evidence="14" id="KW-1185">Reference proteome</keyword>
<dbReference type="InterPro" id="IPR018163">
    <property type="entry name" value="Thr/Ala-tRNA-synth_IIc_edit"/>
</dbReference>
<feature type="domain" description="Alanyl-transfer RNA synthetases family profile" evidence="12">
    <location>
        <begin position="1"/>
        <end position="712"/>
    </location>
</feature>
<evidence type="ECO:0000256" key="6">
    <source>
        <dbReference type="ARBA" id="ARBA00022833"/>
    </source>
</evidence>
<dbReference type="InterPro" id="IPR018164">
    <property type="entry name" value="Ala-tRNA-synth_IIc_N"/>
</dbReference>
<dbReference type="InterPro" id="IPR045864">
    <property type="entry name" value="aa-tRNA-synth_II/BPL/LPL"/>
</dbReference>
<dbReference type="SMART" id="SM00863">
    <property type="entry name" value="tRNA_SAD"/>
    <property type="match status" value="1"/>
</dbReference>
<keyword evidence="9 11" id="KW-0648">Protein biosynthesis</keyword>
<evidence type="ECO:0000256" key="2">
    <source>
        <dbReference type="ARBA" id="ARBA00022555"/>
    </source>
</evidence>
<feature type="binding site" evidence="11">
    <location>
        <position position="562"/>
    </location>
    <ligand>
        <name>Zn(2+)</name>
        <dbReference type="ChEBI" id="CHEBI:29105"/>
    </ligand>
</feature>
<comment type="domain">
    <text evidence="11">Consists of three domains; the N-terminal catalytic domain, the editing domain and the C-terminal C-Ala domain. The editing domain removes incorrectly charged amino acids, while the C-Ala domain, along with tRNA(Ala), serves as a bridge to cooperatively bring together the editing and aminoacylation centers thus stimulating deacylation of misacylated tRNAs.</text>
</comment>
<sequence>MQTNELREKYLAFFETKGHTRVASDVLVPTWDPSVLFTPAGMNQFKDHFLGKVKLEYTRATTCQKCMRTGDIDNVGRTPRHHTFFEMLGNFSFGDYFKDEAIHWAWEFLTDKKWLGLPAETLSVTVYKDDQEAADIWHEKIGLPTSRISFEKEDENFWPASAPSQGPDGVCGPCSEIYYTAPGREALEIWNLVFTQFNRVGDPPDNLRPLPSKNIDTGMGLERTAAALQNVETNFHIDILMPIVKAAAEVCGVEYKYDSENGRRIRRITDHVRACTFAVHENVYPGANKEKYVVKRLLRRAVLDGHQMGLRDPFLSKIVPAVVDAMGGPYPELKETVERVAGVIEKEEANFFSTIDGGLNRIDLVFDEMRKDNRTTVDGHVAADLYQTYGVPPELFESLAAEHNLAFDWKGYHEAMDEHGVRSGTDQKIVMGSKGPIDSLKKVHHKTEFLGYEITEAEATVVGIVAGKPGSDQLCDKMEEVGHEDPVRVVLDKTPFYGESGGQVGDVGKLVGKGFEFEVIDTQKDGELFIHLGHLKSGVMSEGDTVTATVDTSRRAAIQRAHSATHLLHHALHKHLGDHAQQQGSKVDADWLRFDFTNLSPVEPEKLAAIAEDVAADVATAAPVKWETLPLADARKQGAMMLFGEKYPDPVRMVSMGPLSAGTNSRELCGGTHLTNTSEVGAFEIISEEGVSSGTRRIVALTGQRAEEQATKTVAELEQAAKLLEVDGSQVAEAVGLLLNEQRSLKKLLSSGGQPSDETTTLAAKSAAKLSYQQAKLVLAEAGRLLSVAPLAVVQRVESLVSEVESIKKQLAERDATGPLSADKLLESAKDVTGTTVVIAETPGAPQNLMRQLIDTLRAKCDSVAVMLAAREGDDKVTLIAGISKDLQDKGVSAGKWISPVAKALGGGGGGRPDMAQAGGKKPEELPAALEVAEKTITEMLGA</sequence>
<dbReference type="Gene3D" id="2.40.30.130">
    <property type="match status" value="1"/>
</dbReference>
<dbReference type="NCBIfam" id="TIGR00344">
    <property type="entry name" value="alaS"/>
    <property type="match status" value="1"/>
</dbReference>
<dbReference type="Gene3D" id="3.30.54.20">
    <property type="match status" value="1"/>
</dbReference>
<reference evidence="13 14" key="1">
    <citation type="submission" date="2019-02" db="EMBL/GenBank/DDBJ databases">
        <title>Deep-cultivation of Planctomycetes and their phenomic and genomic characterization uncovers novel biology.</title>
        <authorList>
            <person name="Wiegand S."/>
            <person name="Jogler M."/>
            <person name="Boedeker C."/>
            <person name="Pinto D."/>
            <person name="Vollmers J."/>
            <person name="Rivas-Marin E."/>
            <person name="Kohn T."/>
            <person name="Peeters S.H."/>
            <person name="Heuer A."/>
            <person name="Rast P."/>
            <person name="Oberbeckmann S."/>
            <person name="Bunk B."/>
            <person name="Jeske O."/>
            <person name="Meyerdierks A."/>
            <person name="Storesund J.E."/>
            <person name="Kallscheuer N."/>
            <person name="Luecker S."/>
            <person name="Lage O.M."/>
            <person name="Pohl T."/>
            <person name="Merkel B.J."/>
            <person name="Hornburger P."/>
            <person name="Mueller R.-W."/>
            <person name="Bruemmer F."/>
            <person name="Labrenz M."/>
            <person name="Spormann A.M."/>
            <person name="Op den Camp H."/>
            <person name="Overmann J."/>
            <person name="Amann R."/>
            <person name="Jetten M.S.M."/>
            <person name="Mascher T."/>
            <person name="Medema M.H."/>
            <person name="Devos D.P."/>
            <person name="Kaster A.-K."/>
            <person name="Ovreas L."/>
            <person name="Rohde M."/>
            <person name="Galperin M.Y."/>
            <person name="Jogler C."/>
        </authorList>
    </citation>
    <scope>NUCLEOTIDE SEQUENCE [LARGE SCALE GENOMIC DNA]</scope>
    <source>
        <strain evidence="13 14">Pan181</strain>
    </source>
</reference>
<evidence type="ECO:0000256" key="7">
    <source>
        <dbReference type="ARBA" id="ARBA00022840"/>
    </source>
</evidence>
<dbReference type="InterPro" id="IPR012947">
    <property type="entry name" value="tRNA_SAD"/>
</dbReference>
<dbReference type="InterPro" id="IPR003156">
    <property type="entry name" value="DHHA1_dom"/>
</dbReference>
<keyword evidence="3 11" id="KW-0436">Ligase</keyword>